<feature type="region of interest" description="Disordered" evidence="1">
    <location>
        <begin position="77"/>
        <end position="103"/>
    </location>
</feature>
<dbReference type="Proteomes" id="UP000078555">
    <property type="component" value="Unassembled WGS sequence"/>
</dbReference>
<protein>
    <submittedName>
        <fullName evidence="3">PIR Superfamily Protein</fullName>
    </submittedName>
</protein>
<proteinExistence type="predicted"/>
<evidence type="ECO:0000313" key="2">
    <source>
        <dbReference type="EMBL" id="SBT56098.1"/>
    </source>
</evidence>
<reference evidence="4 5" key="2">
    <citation type="submission" date="2016-05" db="EMBL/GenBank/DDBJ databases">
        <authorList>
            <person name="Naeem Raeece"/>
        </authorList>
    </citation>
    <scope>NUCLEOTIDE SEQUENCE [LARGE SCALE GENOMIC DNA]</scope>
</reference>
<dbReference type="EMBL" id="FLRE01002282">
    <property type="protein sequence ID" value="SBT58341.1"/>
    <property type="molecule type" value="Genomic_DNA"/>
</dbReference>
<accession>A0A1A9AQF3</accession>
<evidence type="ECO:0000313" key="4">
    <source>
        <dbReference type="Proteomes" id="UP000078550"/>
    </source>
</evidence>
<evidence type="ECO:0000313" key="3">
    <source>
        <dbReference type="EMBL" id="SBT58341.1"/>
    </source>
</evidence>
<evidence type="ECO:0000313" key="5">
    <source>
        <dbReference type="Proteomes" id="UP000078555"/>
    </source>
</evidence>
<gene>
    <name evidence="2" type="ORF">POVWA1_074390</name>
    <name evidence="3" type="ORF">POVWA2_084410</name>
</gene>
<dbReference type="AlphaFoldDB" id="A0A1A9AQF3"/>
<reference evidence="3" key="1">
    <citation type="submission" date="2016-05" db="EMBL/GenBank/DDBJ databases">
        <authorList>
            <person name="Lavstsen T."/>
            <person name="Jespersen J.S."/>
        </authorList>
    </citation>
    <scope>NUCLEOTIDE SEQUENCE [LARGE SCALE GENOMIC DNA]</scope>
</reference>
<name>A0A1A9AQF3_PLAOA</name>
<dbReference type="EMBL" id="FLRD01001007">
    <property type="protein sequence ID" value="SBT56098.1"/>
    <property type="molecule type" value="Genomic_DNA"/>
</dbReference>
<keyword evidence="5" id="KW-1185">Reference proteome</keyword>
<evidence type="ECO:0000256" key="1">
    <source>
        <dbReference type="SAM" id="MobiDB-lite"/>
    </source>
</evidence>
<sequence length="142" mass="16126">MAKLFDDKCDYYKKIEKINHYMNTLRKNAYPKKVIVQISMKDAKPYKPENVPSTFQCQDKIVAEITFEIDRVTQQPLKQEQGPGAHGYDTSFPGIPGDPRDTEMTNKNSQIGTKVRHSALGVSPFLLTASALYKYTPIGPWI</sequence>
<dbReference type="Proteomes" id="UP000078550">
    <property type="component" value="Unassembled WGS sequence"/>
</dbReference>
<organism evidence="3 4">
    <name type="scientific">Plasmodium ovale wallikeri</name>
    <dbReference type="NCBI Taxonomy" id="864142"/>
    <lineage>
        <taxon>Eukaryota</taxon>
        <taxon>Sar</taxon>
        <taxon>Alveolata</taxon>
        <taxon>Apicomplexa</taxon>
        <taxon>Aconoidasida</taxon>
        <taxon>Haemosporida</taxon>
        <taxon>Plasmodiidae</taxon>
        <taxon>Plasmodium</taxon>
        <taxon>Plasmodium (Plasmodium)</taxon>
    </lineage>
</organism>